<evidence type="ECO:0000313" key="5">
    <source>
        <dbReference type="EMBL" id="KAH9301462.1"/>
    </source>
</evidence>
<accession>A0AA38CQ45</accession>
<dbReference type="EMBL" id="JAHRHJ020000009">
    <property type="protein sequence ID" value="KAH9301462.1"/>
    <property type="molecule type" value="Genomic_DNA"/>
</dbReference>
<feature type="coiled-coil region" evidence="3">
    <location>
        <begin position="562"/>
        <end position="677"/>
    </location>
</feature>
<comment type="caution">
    <text evidence="5">The sequence shown here is derived from an EMBL/GenBank/DDBJ whole genome shotgun (WGS) entry which is preliminary data.</text>
</comment>
<evidence type="ECO:0000256" key="1">
    <source>
        <dbReference type="ARBA" id="ARBA00005921"/>
    </source>
</evidence>
<feature type="region of interest" description="Disordered" evidence="4">
    <location>
        <begin position="344"/>
        <end position="369"/>
    </location>
</feature>
<organism evidence="5 6">
    <name type="scientific">Taxus chinensis</name>
    <name type="common">Chinese yew</name>
    <name type="synonym">Taxus wallichiana var. chinensis</name>
    <dbReference type="NCBI Taxonomy" id="29808"/>
    <lineage>
        <taxon>Eukaryota</taxon>
        <taxon>Viridiplantae</taxon>
        <taxon>Streptophyta</taxon>
        <taxon>Embryophyta</taxon>
        <taxon>Tracheophyta</taxon>
        <taxon>Spermatophyta</taxon>
        <taxon>Pinopsida</taxon>
        <taxon>Pinidae</taxon>
        <taxon>Conifers II</taxon>
        <taxon>Cupressales</taxon>
        <taxon>Taxaceae</taxon>
        <taxon>Taxus</taxon>
    </lineage>
</organism>
<gene>
    <name evidence="5" type="ORF">KI387_013045</name>
</gene>
<proteinExistence type="inferred from homology"/>
<evidence type="ECO:0000313" key="6">
    <source>
        <dbReference type="Proteomes" id="UP000824469"/>
    </source>
</evidence>
<dbReference type="Pfam" id="PF05911">
    <property type="entry name" value="FPP"/>
    <property type="match status" value="1"/>
</dbReference>
<comment type="similarity">
    <text evidence="1">Belongs to the FPP family.</text>
</comment>
<evidence type="ECO:0000256" key="4">
    <source>
        <dbReference type="SAM" id="MobiDB-lite"/>
    </source>
</evidence>
<dbReference type="AlphaFoldDB" id="A0AA38CQ45"/>
<feature type="compositionally biased region" description="Polar residues" evidence="4">
    <location>
        <begin position="864"/>
        <end position="875"/>
    </location>
</feature>
<sequence length="928" mass="102810">MKMEVDTLSKDTAEWKRKRLHARKGGFPGGSVSEDQFQDGAQENSIKQIQFLSERMFSMEEETEILKETLAKRNSELQVSRVMCARTASKLSKVESQLDALCREHGVSRINGTAIDGHVELSKYISMTSEPSLASISEDGGNEDEASCAESWASALISELAHFKKEKPSMAKNKALESPDFDLMNDFIEMERLATVSSGKIEDSPTFSGKTKELSGIYTELKTNQDSNALPMMDEKVPSEETPTKQDNGVLVTDKHMEQDQHSSSFESRMPVNELALSSTREILHMILDAHAKGKNMDEVLENVKAAITSSQHLGTEQIGKIKEKLTCLKVLSTRGLENGSLHEFISGQLSPRSPSEENSSEDEMGPFSCSKHNKEALIDSKLNACIHKILELIEGFVHSSSVEHVHSESMPLNSSGSQIVQNSIAVPGYTMRVLQWQNSELDSLIQSLVKVCSDLLQGKADIVEFVEKISFALDWIVNHFFSLQDVSSMRAIIKKQLAWDDELLSGSESEAQGADSPTLGQRKSKKIEKGHYENESLTSTLATGASESNSISNAFNKLEKAHKLISEKEILEHQLNEENSELKEELAILQSEKQELEGMLQLANKNFEAVKSQLLRSEQKIEELHRELTAFKESKQSLENDRENHISLNEELEFQLKAARADLNQFQEKFTSLQVELEEKGSCFQELEATCLDLQLQLESGGKHDPSRGEKTALLQDLTAEKQMQLKKGIEISAANKKLAECQQTILIVEKQLKALASPSKAKDISSESSPVPALPEKTTPSVNLRASLFDRMQAENIVEESQDCLANSPTMKDVLWPGAEKGGSHQELSSPRNCKTGLFYGWQTPSESASIGGHKHERKMSGGNTQSDTTMASPVSPAKFFSMKITNSGNESPKDSNVEATGSVSPKKRSHGGGFSRFLRRKKKGH</sequence>
<dbReference type="PANTHER" id="PTHR31580:SF22">
    <property type="entry name" value="FILAMENT-LIKE PLANT PROTEIN 7"/>
    <property type="match status" value="1"/>
</dbReference>
<evidence type="ECO:0008006" key="7">
    <source>
        <dbReference type="Google" id="ProtNLM"/>
    </source>
</evidence>
<evidence type="ECO:0000256" key="2">
    <source>
        <dbReference type="ARBA" id="ARBA00023054"/>
    </source>
</evidence>
<keyword evidence="2 3" id="KW-0175">Coiled coil</keyword>
<keyword evidence="6" id="KW-1185">Reference proteome</keyword>
<dbReference type="InterPro" id="IPR008587">
    <property type="entry name" value="FPP_plant"/>
</dbReference>
<dbReference type="PANTHER" id="PTHR31580">
    <property type="entry name" value="FILAMENT-LIKE PLANT PROTEIN 4"/>
    <property type="match status" value="1"/>
</dbReference>
<protein>
    <recommendedName>
        <fullName evidence="7">Filament-like plant protein 7</fullName>
    </recommendedName>
</protein>
<reference evidence="5 6" key="1">
    <citation type="journal article" date="2021" name="Nat. Plants">
        <title>The Taxus genome provides insights into paclitaxel biosynthesis.</title>
        <authorList>
            <person name="Xiong X."/>
            <person name="Gou J."/>
            <person name="Liao Q."/>
            <person name="Li Y."/>
            <person name="Zhou Q."/>
            <person name="Bi G."/>
            <person name="Li C."/>
            <person name="Du R."/>
            <person name="Wang X."/>
            <person name="Sun T."/>
            <person name="Guo L."/>
            <person name="Liang H."/>
            <person name="Lu P."/>
            <person name="Wu Y."/>
            <person name="Zhang Z."/>
            <person name="Ro D.K."/>
            <person name="Shang Y."/>
            <person name="Huang S."/>
            <person name="Yan J."/>
        </authorList>
    </citation>
    <scope>NUCLEOTIDE SEQUENCE [LARGE SCALE GENOMIC DNA]</scope>
    <source>
        <strain evidence="5">Ta-2019</strain>
    </source>
</reference>
<dbReference type="Proteomes" id="UP000824469">
    <property type="component" value="Unassembled WGS sequence"/>
</dbReference>
<feature type="region of interest" description="Disordered" evidence="4">
    <location>
        <begin position="847"/>
        <end position="928"/>
    </location>
</feature>
<feature type="region of interest" description="Disordered" evidence="4">
    <location>
        <begin position="508"/>
        <end position="529"/>
    </location>
</feature>
<feature type="region of interest" description="Disordered" evidence="4">
    <location>
        <begin position="760"/>
        <end position="780"/>
    </location>
</feature>
<name>A0AA38CQ45_TAXCH</name>
<evidence type="ECO:0000256" key="3">
    <source>
        <dbReference type="SAM" id="Coils"/>
    </source>
</evidence>